<dbReference type="AlphaFoldDB" id="A0A1L3SQ42"/>
<evidence type="ECO:0008006" key="3">
    <source>
        <dbReference type="Google" id="ProtNLM"/>
    </source>
</evidence>
<evidence type="ECO:0000313" key="1">
    <source>
        <dbReference type="EMBL" id="APH71412.1"/>
    </source>
</evidence>
<sequence>MAFRPYSIPPRAHPLVRRLFALMNDQRIALGTVAERSGVAADTIKDWRGRTNPSVPNLEACFNALGYGLTDNALHEPVVQVRA</sequence>
<keyword evidence="2" id="KW-1185">Reference proteome</keyword>
<reference evidence="2" key="1">
    <citation type="submission" date="2016-11" db="EMBL/GenBank/DDBJ databases">
        <title>Mesorhizobium oceanicum sp. nov., isolated from deep seawater in South China Sea.</title>
        <authorList>
            <person name="Fu G.-Y."/>
        </authorList>
    </citation>
    <scope>NUCLEOTIDE SEQUENCE [LARGE SCALE GENOMIC DNA]</scope>
    <source>
        <strain evidence="2">B7</strain>
    </source>
</reference>
<dbReference type="Gene3D" id="1.10.260.40">
    <property type="entry name" value="lambda repressor-like DNA-binding domains"/>
    <property type="match status" value="1"/>
</dbReference>
<dbReference type="InterPro" id="IPR010982">
    <property type="entry name" value="Lambda_DNA-bd_dom_sf"/>
</dbReference>
<dbReference type="STRING" id="1670800.BSQ44_08560"/>
<proteinExistence type="predicted"/>
<dbReference type="CDD" id="cd00093">
    <property type="entry name" value="HTH_XRE"/>
    <property type="match status" value="1"/>
</dbReference>
<organism evidence="1 2">
    <name type="scientific">Aquibium oceanicum</name>
    <dbReference type="NCBI Taxonomy" id="1670800"/>
    <lineage>
        <taxon>Bacteria</taxon>
        <taxon>Pseudomonadati</taxon>
        <taxon>Pseudomonadota</taxon>
        <taxon>Alphaproteobacteria</taxon>
        <taxon>Hyphomicrobiales</taxon>
        <taxon>Phyllobacteriaceae</taxon>
        <taxon>Aquibium</taxon>
    </lineage>
</organism>
<dbReference type="SUPFAM" id="SSF47413">
    <property type="entry name" value="lambda repressor-like DNA-binding domains"/>
    <property type="match status" value="1"/>
</dbReference>
<protein>
    <recommendedName>
        <fullName evidence="3">HTH cro/C1-type domain-containing protein</fullName>
    </recommendedName>
</protein>
<dbReference type="EMBL" id="CP018171">
    <property type="protein sequence ID" value="APH71412.1"/>
    <property type="molecule type" value="Genomic_DNA"/>
</dbReference>
<gene>
    <name evidence="1" type="ORF">BSQ44_08560</name>
</gene>
<dbReference type="GO" id="GO:0003677">
    <property type="term" value="F:DNA binding"/>
    <property type="evidence" value="ECO:0007669"/>
    <property type="project" value="InterPro"/>
</dbReference>
<dbReference type="InterPro" id="IPR001387">
    <property type="entry name" value="Cro/C1-type_HTH"/>
</dbReference>
<dbReference type="Proteomes" id="UP000182840">
    <property type="component" value="Chromosome"/>
</dbReference>
<dbReference type="RefSeq" id="WP_072603041.1">
    <property type="nucleotide sequence ID" value="NZ_CP018171.1"/>
</dbReference>
<dbReference type="OrthoDB" id="9795572at2"/>
<name>A0A1L3SQ42_9HYPH</name>
<accession>A0A1L3SQ42</accession>
<dbReference type="KEGG" id="meso:BSQ44_08560"/>
<evidence type="ECO:0000313" key="2">
    <source>
        <dbReference type="Proteomes" id="UP000182840"/>
    </source>
</evidence>